<evidence type="ECO:0000313" key="1">
    <source>
        <dbReference type="EnsemblProtists" id="EOD09185"/>
    </source>
</evidence>
<dbReference type="Proteomes" id="UP000013827">
    <property type="component" value="Unassembled WGS sequence"/>
</dbReference>
<dbReference type="RefSeq" id="XP_005761614.1">
    <property type="nucleotide sequence ID" value="XM_005761557.1"/>
</dbReference>
<name>A0A0D3ID50_EMIH1</name>
<dbReference type="GeneID" id="17255337"/>
<organism evidence="1 2">
    <name type="scientific">Emiliania huxleyi (strain CCMP1516)</name>
    <dbReference type="NCBI Taxonomy" id="280463"/>
    <lineage>
        <taxon>Eukaryota</taxon>
        <taxon>Haptista</taxon>
        <taxon>Haptophyta</taxon>
        <taxon>Prymnesiophyceae</taxon>
        <taxon>Isochrysidales</taxon>
        <taxon>Noelaerhabdaceae</taxon>
        <taxon>Emiliania</taxon>
    </lineage>
</organism>
<accession>A0A0D3ID50</accession>
<dbReference type="KEGG" id="ehx:EMIHUDRAFT_248738"/>
<protein>
    <recommendedName>
        <fullName evidence="3">Phospholipase A2 domain-containing protein</fullName>
    </recommendedName>
</protein>
<evidence type="ECO:0008006" key="3">
    <source>
        <dbReference type="Google" id="ProtNLM"/>
    </source>
</evidence>
<evidence type="ECO:0000313" key="2">
    <source>
        <dbReference type="Proteomes" id="UP000013827"/>
    </source>
</evidence>
<dbReference type="GO" id="GO:0004623">
    <property type="term" value="F:phospholipase A2 activity"/>
    <property type="evidence" value="ECO:0007669"/>
    <property type="project" value="InterPro"/>
</dbReference>
<dbReference type="GO" id="GO:0050482">
    <property type="term" value="P:arachidonate secretion"/>
    <property type="evidence" value="ECO:0007669"/>
    <property type="project" value="InterPro"/>
</dbReference>
<dbReference type="InterPro" id="IPR036444">
    <property type="entry name" value="PLipase_A2_dom_sf"/>
</dbReference>
<reference evidence="1" key="2">
    <citation type="submission" date="2024-10" db="UniProtKB">
        <authorList>
            <consortium name="EnsemblProtists"/>
        </authorList>
    </citation>
    <scope>IDENTIFICATION</scope>
</reference>
<dbReference type="PaxDb" id="2903-EOD09185"/>
<dbReference type="EnsemblProtists" id="EOD09185">
    <property type="protein sequence ID" value="EOD09185"/>
    <property type="gene ID" value="EMIHUDRAFT_248738"/>
</dbReference>
<proteinExistence type="predicted"/>
<dbReference type="HOGENOM" id="CLU_1613870_0_0_1"/>
<keyword evidence="2" id="KW-1185">Reference proteome</keyword>
<sequence length="165" mass="18921">MRNRPYPVLKRRRMDWLRDLVLPGTNWCGTGCCGYDPQRYNTCATGTLDSACRLHDHCRAVYDLHGIAHFTDCACDHELYQNARDNVLVTSVYGPESLWPCLDPRGQLRMGPSRYDNATRTNTTYVSLPGEKCDMDKLDCNMCDNATRWGWETLLGWAPSPGRRR</sequence>
<dbReference type="SUPFAM" id="SSF48619">
    <property type="entry name" value="Phospholipase A2, PLA2"/>
    <property type="match status" value="1"/>
</dbReference>
<dbReference type="AlphaFoldDB" id="A0A0D3ID50"/>
<dbReference type="GO" id="GO:0006644">
    <property type="term" value="P:phospholipid metabolic process"/>
    <property type="evidence" value="ECO:0007669"/>
    <property type="project" value="InterPro"/>
</dbReference>
<dbReference type="STRING" id="2903.R1D3K2"/>
<reference evidence="2" key="1">
    <citation type="journal article" date="2013" name="Nature">
        <title>Pan genome of the phytoplankton Emiliania underpins its global distribution.</title>
        <authorList>
            <person name="Read B.A."/>
            <person name="Kegel J."/>
            <person name="Klute M.J."/>
            <person name="Kuo A."/>
            <person name="Lefebvre S.C."/>
            <person name="Maumus F."/>
            <person name="Mayer C."/>
            <person name="Miller J."/>
            <person name="Monier A."/>
            <person name="Salamov A."/>
            <person name="Young J."/>
            <person name="Aguilar M."/>
            <person name="Claverie J.M."/>
            <person name="Frickenhaus S."/>
            <person name="Gonzalez K."/>
            <person name="Herman E.K."/>
            <person name="Lin Y.C."/>
            <person name="Napier J."/>
            <person name="Ogata H."/>
            <person name="Sarno A.F."/>
            <person name="Shmutz J."/>
            <person name="Schroeder D."/>
            <person name="de Vargas C."/>
            <person name="Verret F."/>
            <person name="von Dassow P."/>
            <person name="Valentin K."/>
            <person name="Van de Peer Y."/>
            <person name="Wheeler G."/>
            <person name="Dacks J.B."/>
            <person name="Delwiche C.F."/>
            <person name="Dyhrman S.T."/>
            <person name="Glockner G."/>
            <person name="John U."/>
            <person name="Richards T."/>
            <person name="Worden A.Z."/>
            <person name="Zhang X."/>
            <person name="Grigoriev I.V."/>
            <person name="Allen A.E."/>
            <person name="Bidle K."/>
            <person name="Borodovsky M."/>
            <person name="Bowler C."/>
            <person name="Brownlee C."/>
            <person name="Cock J.M."/>
            <person name="Elias M."/>
            <person name="Gladyshev V.N."/>
            <person name="Groth M."/>
            <person name="Guda C."/>
            <person name="Hadaegh A."/>
            <person name="Iglesias-Rodriguez M.D."/>
            <person name="Jenkins J."/>
            <person name="Jones B.M."/>
            <person name="Lawson T."/>
            <person name="Leese F."/>
            <person name="Lindquist E."/>
            <person name="Lobanov A."/>
            <person name="Lomsadze A."/>
            <person name="Malik S.B."/>
            <person name="Marsh M.E."/>
            <person name="Mackinder L."/>
            <person name="Mock T."/>
            <person name="Mueller-Roeber B."/>
            <person name="Pagarete A."/>
            <person name="Parker M."/>
            <person name="Probert I."/>
            <person name="Quesneville H."/>
            <person name="Raines C."/>
            <person name="Rensing S.A."/>
            <person name="Riano-Pachon D.M."/>
            <person name="Richier S."/>
            <person name="Rokitta S."/>
            <person name="Shiraiwa Y."/>
            <person name="Soanes D.M."/>
            <person name="van der Giezen M."/>
            <person name="Wahlund T.M."/>
            <person name="Williams B."/>
            <person name="Wilson W."/>
            <person name="Wolfe G."/>
            <person name="Wurch L.L."/>
        </authorList>
    </citation>
    <scope>NUCLEOTIDE SEQUENCE</scope>
</reference>